<feature type="region of interest" description="Disordered" evidence="1">
    <location>
        <begin position="47"/>
        <end position="76"/>
    </location>
</feature>
<accession>A0A0F2TC00</accession>
<feature type="region of interest" description="Disordered" evidence="1">
    <location>
        <begin position="91"/>
        <end position="138"/>
    </location>
</feature>
<dbReference type="AlphaFoldDB" id="A0A0F2TC00"/>
<evidence type="ECO:0000256" key="1">
    <source>
        <dbReference type="SAM" id="MobiDB-lite"/>
    </source>
</evidence>
<comment type="caution">
    <text evidence="3">The sequence shown here is derived from an EMBL/GenBank/DDBJ whole genome shotgun (WGS) entry which is preliminary data.</text>
</comment>
<proteinExistence type="predicted"/>
<dbReference type="Proteomes" id="UP000033699">
    <property type="component" value="Unassembled WGS sequence"/>
</dbReference>
<sequence>GRSGAATGPGRPRRRRRLGLLAGAAAALGALAWGGVLWLVPGDTGRGASTTAAAPRPDVAAAQSPRTSGAAGTAYQDDRLTAQIQQLLTRSATAPGLRPAEPGRSTAEQPTDGGAEPPAQGSPAPAPHAATGSAATACPAPAAGTPLATDRGTYQGAPVDVLVYPVPGDAAHADVYLRSADCGPVLLHRTVPVR</sequence>
<feature type="transmembrane region" description="Helical" evidence="2">
    <location>
        <begin position="20"/>
        <end position="40"/>
    </location>
</feature>
<name>A0A0F2TC00_STRR3</name>
<reference evidence="3 4" key="1">
    <citation type="submission" date="2015-02" db="EMBL/GenBank/DDBJ databases">
        <authorList>
            <person name="Ju K.-S."/>
            <person name="Doroghazi J.R."/>
            <person name="Metcalf W."/>
        </authorList>
    </citation>
    <scope>NUCLEOTIDE SEQUENCE [LARGE SCALE GENOMIC DNA]</scope>
    <source>
        <strain evidence="3 4">ATCC 31215</strain>
    </source>
</reference>
<feature type="non-terminal residue" evidence="3">
    <location>
        <position position="1"/>
    </location>
</feature>
<gene>
    <name evidence="3" type="ORF">VM95_19995</name>
</gene>
<evidence type="ECO:0000256" key="2">
    <source>
        <dbReference type="SAM" id="Phobius"/>
    </source>
</evidence>
<dbReference type="PATRIC" id="fig|359131.3.peg.4661"/>
<feature type="compositionally biased region" description="Low complexity" evidence="1">
    <location>
        <begin position="52"/>
        <end position="62"/>
    </location>
</feature>
<dbReference type="EMBL" id="JZKH01000039">
    <property type="protein sequence ID" value="KJS60689.1"/>
    <property type="molecule type" value="Genomic_DNA"/>
</dbReference>
<keyword evidence="2" id="KW-0472">Membrane</keyword>
<evidence type="ECO:0000313" key="3">
    <source>
        <dbReference type="EMBL" id="KJS60689.1"/>
    </source>
</evidence>
<evidence type="ECO:0000313" key="4">
    <source>
        <dbReference type="Proteomes" id="UP000033699"/>
    </source>
</evidence>
<protein>
    <submittedName>
        <fullName evidence="3">Uncharacterized protein</fullName>
    </submittedName>
</protein>
<feature type="compositionally biased region" description="Low complexity" evidence="1">
    <location>
        <begin position="127"/>
        <end position="138"/>
    </location>
</feature>
<keyword evidence="2" id="KW-1133">Transmembrane helix</keyword>
<keyword evidence="2" id="KW-0812">Transmembrane</keyword>
<keyword evidence="4" id="KW-1185">Reference proteome</keyword>
<organism evidence="3 4">
    <name type="scientific">Streptomyces rubellomurinus (strain ATCC 31215)</name>
    <dbReference type="NCBI Taxonomy" id="359131"/>
    <lineage>
        <taxon>Bacteria</taxon>
        <taxon>Bacillati</taxon>
        <taxon>Actinomycetota</taxon>
        <taxon>Actinomycetes</taxon>
        <taxon>Kitasatosporales</taxon>
        <taxon>Streptomycetaceae</taxon>
        <taxon>Streptomyces</taxon>
    </lineage>
</organism>